<dbReference type="SMART" id="SM00014">
    <property type="entry name" value="acidPPc"/>
    <property type="match status" value="1"/>
</dbReference>
<feature type="transmembrane region" description="Helical" evidence="1">
    <location>
        <begin position="64"/>
        <end position="84"/>
    </location>
</feature>
<dbReference type="Gene3D" id="1.20.144.10">
    <property type="entry name" value="Phosphatidic acid phosphatase type 2/haloperoxidase"/>
    <property type="match status" value="1"/>
</dbReference>
<sequence>MNRDVGVTELIRSILPEWIVPVFETTALLGDELVAVGVLGVVVAVEVTRSMHRDSDRALSSETAMLLGIVLGGLALTLALKTAFGFSRPPSSLQAVPRESGGFPSGHTMAATVLWLSLVRWSDRGTTRLRLLVAVGVIGLVGFSRLALGVHYLVDVLASVGFGVGYLLLAEHLVGEEPIRAFGLATVLGTGALLVTGGTTDGWLAFVGCVGGAAGWWAINRPIAREIWLTATR</sequence>
<dbReference type="AlphaFoldDB" id="A0A3N6MBI8"/>
<name>A0A3N6MBI8_NATCH</name>
<feature type="transmembrane region" description="Helical" evidence="1">
    <location>
        <begin position="104"/>
        <end position="122"/>
    </location>
</feature>
<reference evidence="3 4" key="1">
    <citation type="submission" date="2018-10" db="EMBL/GenBank/DDBJ databases">
        <title>Natrarchaeobius chitinivorans gen. nov., sp. nov., and Natrarchaeobius haloalkaliphilus sp. nov., alkaliphilic, chitin-utilizing haloarchaea from hypersaline alkaline lakes.</title>
        <authorList>
            <person name="Sorokin D.Y."/>
            <person name="Elcheninov A.G."/>
            <person name="Kostrikina N.A."/>
            <person name="Bale N.J."/>
            <person name="Sinninghe Damste J.S."/>
            <person name="Khijniak T.V."/>
            <person name="Kublanov I.V."/>
            <person name="Toshchakov S.V."/>
        </authorList>
    </citation>
    <scope>NUCLEOTIDE SEQUENCE [LARGE SCALE GENOMIC DNA]</scope>
    <source>
        <strain evidence="3 4">AArcht4T</strain>
    </source>
</reference>
<evidence type="ECO:0000259" key="2">
    <source>
        <dbReference type="SMART" id="SM00014"/>
    </source>
</evidence>
<dbReference type="InterPro" id="IPR000326">
    <property type="entry name" value="PAP2/HPO"/>
</dbReference>
<evidence type="ECO:0000256" key="1">
    <source>
        <dbReference type="SAM" id="Phobius"/>
    </source>
</evidence>
<gene>
    <name evidence="3" type="ORF">EA473_13970</name>
</gene>
<feature type="transmembrane region" description="Helical" evidence="1">
    <location>
        <begin position="203"/>
        <end position="219"/>
    </location>
</feature>
<keyword evidence="1" id="KW-1133">Transmembrane helix</keyword>
<dbReference type="Pfam" id="PF01569">
    <property type="entry name" value="PAP2"/>
    <property type="match status" value="1"/>
</dbReference>
<feature type="transmembrane region" description="Helical" evidence="1">
    <location>
        <begin position="129"/>
        <end position="146"/>
    </location>
</feature>
<keyword evidence="1" id="KW-0812">Transmembrane</keyword>
<dbReference type="PANTHER" id="PTHR14969:SF13">
    <property type="entry name" value="AT30094P"/>
    <property type="match status" value="1"/>
</dbReference>
<keyword evidence="1" id="KW-0472">Membrane</keyword>
<dbReference type="RefSeq" id="WP_124196227.1">
    <property type="nucleotide sequence ID" value="NZ_REGA01000012.1"/>
</dbReference>
<feature type="transmembrane region" description="Helical" evidence="1">
    <location>
        <begin position="181"/>
        <end position="197"/>
    </location>
</feature>
<evidence type="ECO:0000313" key="4">
    <source>
        <dbReference type="Proteomes" id="UP000282323"/>
    </source>
</evidence>
<organism evidence="3 4">
    <name type="scientific">Natrarchaeobius chitinivorans</name>
    <dbReference type="NCBI Taxonomy" id="1679083"/>
    <lineage>
        <taxon>Archaea</taxon>
        <taxon>Methanobacteriati</taxon>
        <taxon>Methanobacteriota</taxon>
        <taxon>Stenosarchaea group</taxon>
        <taxon>Halobacteria</taxon>
        <taxon>Halobacteriales</taxon>
        <taxon>Natrialbaceae</taxon>
        <taxon>Natrarchaeobius</taxon>
    </lineage>
</organism>
<dbReference type="PANTHER" id="PTHR14969">
    <property type="entry name" value="SPHINGOSINE-1-PHOSPHATE PHOSPHOHYDROLASE"/>
    <property type="match status" value="1"/>
</dbReference>
<proteinExistence type="predicted"/>
<feature type="transmembrane region" description="Helical" evidence="1">
    <location>
        <begin position="152"/>
        <end position="169"/>
    </location>
</feature>
<keyword evidence="4" id="KW-1185">Reference proteome</keyword>
<protein>
    <submittedName>
        <fullName evidence="3">Phosphatase PAP2 family protein</fullName>
    </submittedName>
</protein>
<dbReference type="Proteomes" id="UP000282323">
    <property type="component" value="Unassembled WGS sequence"/>
</dbReference>
<dbReference type="InterPro" id="IPR036938">
    <property type="entry name" value="PAP2/HPO_sf"/>
</dbReference>
<dbReference type="OrthoDB" id="10182at2157"/>
<comment type="caution">
    <text evidence="3">The sequence shown here is derived from an EMBL/GenBank/DDBJ whole genome shotgun (WGS) entry which is preliminary data.</text>
</comment>
<dbReference type="EMBL" id="REGA01000012">
    <property type="protein sequence ID" value="RQG93820.1"/>
    <property type="molecule type" value="Genomic_DNA"/>
</dbReference>
<dbReference type="SUPFAM" id="SSF48317">
    <property type="entry name" value="Acid phosphatase/Vanadium-dependent haloperoxidase"/>
    <property type="match status" value="1"/>
</dbReference>
<accession>A0A3N6MBI8</accession>
<evidence type="ECO:0000313" key="3">
    <source>
        <dbReference type="EMBL" id="RQG93820.1"/>
    </source>
</evidence>
<feature type="domain" description="Phosphatidic acid phosphatase type 2/haloperoxidase" evidence="2">
    <location>
        <begin position="64"/>
        <end position="171"/>
    </location>
</feature>